<reference evidence="9 10" key="1">
    <citation type="submission" date="2020-07" db="EMBL/GenBank/DDBJ databases">
        <title>Sequencing the genomes of 1000 actinobacteria strains.</title>
        <authorList>
            <person name="Klenk H.-P."/>
        </authorList>
    </citation>
    <scope>NUCLEOTIDE SEQUENCE [LARGE SCALE GENOMIC DNA]</scope>
    <source>
        <strain evidence="9 10">DSM 7487</strain>
    </source>
</reference>
<dbReference type="GO" id="GO:0006508">
    <property type="term" value="P:proteolysis"/>
    <property type="evidence" value="ECO:0007669"/>
    <property type="project" value="UniProtKB-KW"/>
</dbReference>
<dbReference type="PANTHER" id="PTHR42881">
    <property type="entry name" value="PROLYL ENDOPEPTIDASE"/>
    <property type="match status" value="1"/>
</dbReference>
<organism evidence="9 10">
    <name type="scientific">Kineococcus aurantiacus</name>
    <dbReference type="NCBI Taxonomy" id="37633"/>
    <lineage>
        <taxon>Bacteria</taxon>
        <taxon>Bacillati</taxon>
        <taxon>Actinomycetota</taxon>
        <taxon>Actinomycetes</taxon>
        <taxon>Kineosporiales</taxon>
        <taxon>Kineosporiaceae</taxon>
        <taxon>Kineococcus</taxon>
    </lineage>
</organism>
<dbReference type="PROSITE" id="PS00708">
    <property type="entry name" value="PRO_ENDOPEP_SER"/>
    <property type="match status" value="1"/>
</dbReference>
<proteinExistence type="inferred from homology"/>
<evidence type="ECO:0000256" key="5">
    <source>
        <dbReference type="ARBA" id="ARBA00022801"/>
    </source>
</evidence>
<dbReference type="InterPro" id="IPR002470">
    <property type="entry name" value="Peptidase_S9A"/>
</dbReference>
<dbReference type="Pfam" id="PF02897">
    <property type="entry name" value="Peptidase_S9_N"/>
    <property type="match status" value="1"/>
</dbReference>
<evidence type="ECO:0000259" key="8">
    <source>
        <dbReference type="Pfam" id="PF02897"/>
    </source>
</evidence>
<dbReference type="PRINTS" id="PR00862">
    <property type="entry name" value="PROLIGOPTASE"/>
</dbReference>
<dbReference type="InterPro" id="IPR029058">
    <property type="entry name" value="AB_hydrolase_fold"/>
</dbReference>
<keyword evidence="10" id="KW-1185">Reference proteome</keyword>
<keyword evidence="4" id="KW-0645">Protease</keyword>
<evidence type="ECO:0000256" key="3">
    <source>
        <dbReference type="ARBA" id="ARBA00011897"/>
    </source>
</evidence>
<dbReference type="InterPro" id="IPR023302">
    <property type="entry name" value="Pept_S9A_N"/>
</dbReference>
<evidence type="ECO:0000259" key="7">
    <source>
        <dbReference type="Pfam" id="PF00326"/>
    </source>
</evidence>
<dbReference type="SUPFAM" id="SSF53474">
    <property type="entry name" value="alpha/beta-Hydrolases"/>
    <property type="match status" value="1"/>
</dbReference>
<protein>
    <recommendedName>
        <fullName evidence="3">prolyl oligopeptidase</fullName>
        <ecNumber evidence="3">3.4.21.26</ecNumber>
    </recommendedName>
</protein>
<evidence type="ECO:0000256" key="2">
    <source>
        <dbReference type="ARBA" id="ARBA00005228"/>
    </source>
</evidence>
<dbReference type="Proteomes" id="UP000521922">
    <property type="component" value="Unassembled WGS sequence"/>
</dbReference>
<evidence type="ECO:0000256" key="4">
    <source>
        <dbReference type="ARBA" id="ARBA00022670"/>
    </source>
</evidence>
<dbReference type="SUPFAM" id="SSF50993">
    <property type="entry name" value="Peptidase/esterase 'gauge' domain"/>
    <property type="match status" value="1"/>
</dbReference>
<dbReference type="InterPro" id="IPR002471">
    <property type="entry name" value="Pept_S9_AS"/>
</dbReference>
<dbReference type="InterPro" id="IPR051167">
    <property type="entry name" value="Prolyl_oligopep/macrocyclase"/>
</dbReference>
<dbReference type="AlphaFoldDB" id="A0A7Y9DJN1"/>
<evidence type="ECO:0000313" key="9">
    <source>
        <dbReference type="EMBL" id="NYD21387.1"/>
    </source>
</evidence>
<evidence type="ECO:0000256" key="6">
    <source>
        <dbReference type="ARBA" id="ARBA00022825"/>
    </source>
</evidence>
<dbReference type="Gene3D" id="3.40.50.1820">
    <property type="entry name" value="alpha/beta hydrolase"/>
    <property type="match status" value="1"/>
</dbReference>
<evidence type="ECO:0000313" key="10">
    <source>
        <dbReference type="Proteomes" id="UP000521922"/>
    </source>
</evidence>
<evidence type="ECO:0000256" key="1">
    <source>
        <dbReference type="ARBA" id="ARBA00001070"/>
    </source>
</evidence>
<dbReference type="PANTHER" id="PTHR42881:SF2">
    <property type="entry name" value="PROLYL ENDOPEPTIDASE"/>
    <property type="match status" value="1"/>
</dbReference>
<gene>
    <name evidence="9" type="ORF">BJ968_000927</name>
</gene>
<dbReference type="Pfam" id="PF00326">
    <property type="entry name" value="Peptidase_S9"/>
    <property type="match status" value="1"/>
</dbReference>
<dbReference type="GO" id="GO:0070012">
    <property type="term" value="F:oligopeptidase activity"/>
    <property type="evidence" value="ECO:0007669"/>
    <property type="project" value="TreeGrafter"/>
</dbReference>
<dbReference type="EC" id="3.4.21.26" evidence="3"/>
<comment type="catalytic activity">
    <reaction evidence="1">
        <text>Hydrolysis of Pro-|-Xaa &gt;&gt; Ala-|-Xaa in oligopeptides.</text>
        <dbReference type="EC" id="3.4.21.26"/>
    </reaction>
</comment>
<dbReference type="RefSeq" id="WP_179749656.1">
    <property type="nucleotide sequence ID" value="NZ_BAAAGN010000006.1"/>
</dbReference>
<keyword evidence="5 9" id="KW-0378">Hydrolase</keyword>
<comment type="caution">
    <text evidence="9">The sequence shown here is derived from an EMBL/GenBank/DDBJ whole genome shotgun (WGS) entry which is preliminary data.</text>
</comment>
<feature type="domain" description="Peptidase S9A N-terminal" evidence="8">
    <location>
        <begin position="11"/>
        <end position="428"/>
    </location>
</feature>
<name>A0A7Y9DJN1_9ACTN</name>
<comment type="similarity">
    <text evidence="2">Belongs to the peptidase S9A family.</text>
</comment>
<feature type="domain" description="Peptidase S9 prolyl oligopeptidase catalytic" evidence="7">
    <location>
        <begin position="501"/>
        <end position="709"/>
    </location>
</feature>
<keyword evidence="6" id="KW-0720">Serine protease</keyword>
<dbReference type="InterPro" id="IPR001375">
    <property type="entry name" value="Peptidase_S9_cat"/>
</dbReference>
<accession>A0A7Y9DJN1</accession>
<dbReference type="EMBL" id="JACCBB010000001">
    <property type="protein sequence ID" value="NYD21387.1"/>
    <property type="molecule type" value="Genomic_DNA"/>
</dbReference>
<sequence>MSTPHPAPGPELAPRVDVVDELHGTAVPDPYRWLEDAADERTVAWSRAQDEAWEAWAAALPGRERLERRVRELMATGSVGTPVHRGERVFRTRREPTAEHAVLLVTDPGAAPRVLVDPVALDPSGTTTLDAWRPDVEGDLLAYQLSEGGSEESVLRVLDVATGEVVDGPIDRARYSPVAWLPADGDRRAFYYVRRLPPEQLPADERQYHRRVYLHVVGTDPATDVEVFGAGRSMTNYYGVWTSRDGRWLVVSASDGTAPRNDVWIADLAASDPARPEFGTVVEGEDANTGAWVGRDGRLYVFTDLDAPRGRLAVADPREPGVEGWRDLVPQGPALLDDVAVLDGPELAEPLLVVGWTEHAVSSVTVHDLVTGARLEGAAGRVELPGTGSIGGLVGRPEGGHDLWFTYTDTTTPSHVWHLDGRTRELTVEAAPPGAVEVPAVVSRLLEYPSADGTVVRLQVTARADLLDADGAPRGPVPAILYGYGGFGISLSPHYAPDALAWVEAGGVYAVANLRGGGEEGEDWHRAGMRGDKQNVFDDFHAAARFLVARGFTTHGQLCVHGGSNGGLLVGAAVTQEPSLFAGAVCSAPLLDMVRYELHGLGATWSEEYGSAAVAEEFGWLHAYSPYHRVVEGTAYPSVLFTVFDADSRVDPLHARKLCAALQHATSSDPAVRPVLLRREKDVGHGARSVSRSAGLVRDTLAFAARATGLTLRD</sequence>
<dbReference type="GO" id="GO:0004252">
    <property type="term" value="F:serine-type endopeptidase activity"/>
    <property type="evidence" value="ECO:0007669"/>
    <property type="project" value="UniProtKB-EC"/>
</dbReference>
<dbReference type="Gene3D" id="2.130.10.120">
    <property type="entry name" value="Prolyl oligopeptidase, N-terminal domain"/>
    <property type="match status" value="1"/>
</dbReference>
<dbReference type="GO" id="GO:0005829">
    <property type="term" value="C:cytosol"/>
    <property type="evidence" value="ECO:0007669"/>
    <property type="project" value="TreeGrafter"/>
</dbReference>